<dbReference type="GO" id="GO:0051537">
    <property type="term" value="F:2 iron, 2 sulfur cluster binding"/>
    <property type="evidence" value="ECO:0007669"/>
    <property type="project" value="UniProtKB-KW"/>
</dbReference>
<dbReference type="SMART" id="SM01008">
    <property type="entry name" value="Ald_Xan_dh_C"/>
    <property type="match status" value="1"/>
</dbReference>
<dbReference type="InterPro" id="IPR046867">
    <property type="entry name" value="AldOxase/xan_DH_MoCoBD2"/>
</dbReference>
<name>A0A1T4X190_9GAMM</name>
<dbReference type="Pfam" id="PF20256">
    <property type="entry name" value="MoCoBD_2"/>
    <property type="match status" value="1"/>
</dbReference>
<dbReference type="InterPro" id="IPR037165">
    <property type="entry name" value="AldOxase/xan_DH_Mopterin-bd_sf"/>
</dbReference>
<comment type="cofactor">
    <cofactor evidence="10">
        <name>[2Fe-2S] cluster</name>
        <dbReference type="ChEBI" id="CHEBI:190135"/>
    </cofactor>
</comment>
<evidence type="ECO:0000256" key="8">
    <source>
        <dbReference type="ARBA" id="ARBA00023004"/>
    </source>
</evidence>
<dbReference type="SUPFAM" id="SSF54665">
    <property type="entry name" value="CO dehydrogenase molybdoprotein N-domain-like"/>
    <property type="match status" value="1"/>
</dbReference>
<evidence type="ECO:0000256" key="1">
    <source>
        <dbReference type="ARBA" id="ARBA00001924"/>
    </source>
</evidence>
<dbReference type="InterPro" id="IPR016208">
    <property type="entry name" value="Ald_Oxase/xanthine_DH-like"/>
</dbReference>
<dbReference type="FunFam" id="3.30.365.10:FF:000001">
    <property type="entry name" value="Xanthine dehydrogenase oxidase"/>
    <property type="match status" value="1"/>
</dbReference>
<evidence type="ECO:0000256" key="10">
    <source>
        <dbReference type="ARBA" id="ARBA00034078"/>
    </source>
</evidence>
<dbReference type="OrthoDB" id="9758509at2"/>
<proteinExistence type="inferred from homology"/>
<reference evidence="14" key="1">
    <citation type="submission" date="2017-02" db="EMBL/GenBank/DDBJ databases">
        <authorList>
            <person name="Varghese N."/>
            <person name="Submissions S."/>
        </authorList>
    </citation>
    <scope>NUCLEOTIDE SEQUENCE [LARGE SCALE GENOMIC DNA]</scope>
    <source>
        <strain evidence="14">ATCC 49788</strain>
    </source>
</reference>
<evidence type="ECO:0000256" key="3">
    <source>
        <dbReference type="ARBA" id="ARBA00006849"/>
    </source>
</evidence>
<evidence type="ECO:0000256" key="4">
    <source>
        <dbReference type="ARBA" id="ARBA00022505"/>
    </source>
</evidence>
<evidence type="ECO:0000256" key="5">
    <source>
        <dbReference type="ARBA" id="ARBA00022714"/>
    </source>
</evidence>
<dbReference type="Proteomes" id="UP000190460">
    <property type="component" value="Unassembled WGS sequence"/>
</dbReference>
<gene>
    <name evidence="13" type="ORF">SAMN02745130_02391</name>
</gene>
<dbReference type="PANTHER" id="PTHR11908:SF132">
    <property type="entry name" value="ALDEHYDE OXIDASE 1-RELATED"/>
    <property type="match status" value="1"/>
</dbReference>
<sequence length="769" mass="84301">MSHLQVGQAFPHESAALHVSGEARYIDDLPEPKGILYAAVGMSSQAHAGLKRVDLTRVREAAGVIAVMTAADIPGENHLGGALKDEPVLAVDKVEYLGQSIFAVAATSVEAARRAVLLAEIDYEVLPHNLDIRAAVAAQQFVLPTKTLERGAAKPAIEQAEYQLAGRFQLGGQEQFYLEGQIALALPQEDGQFLIHSSTQHPHHVQEVVATVLNRRQKDIVVECRRMGGGFGGKESQPSFFACVAGLLAQQTGQAVKYRVDRDDDILLTGKRHCFDICYRVGFDAQGLIQGIELDYAARCGISADLSGPVNDRSMFHADNAYFLENVAIVSYRCKTNSQSNTAFRGFGGPQGMMGIEYVIDEIARYLQRDALEVRQANFYGKAGVRDLTQYGMQVEDNIIPELVDELVERSQYRARRAAIRRFNQSHQWVKKGIALTPVKFGISFTATFLNQAGALIHIYNDGTVQLNHGGTEMGQGLFTKVAQVVAEELQIPMELIRCTASSTEKVPNASATAASSGSDLNGMAAQAAARTLKQRLLDFLAAHYQLPVSEIEFKVGRIVVGKKAELSFAELAHLAWFNRVSLSATGFYKTPKIHYDPLTMSGRPFYYFAYGAAVSEVEVDTLTGEYRVQQVDILHDVGESLNPALDLGQIEGGFVQGMGWLTTEELWWDQQGRLRTHAPSTYKIPVASDVPERFNIHLVDKKPNREATIYRSKAVGEPPLMLAMSVFFALKEAVESVGNYQHSSGLRAPATPEAVLMAIEALRAKVKS</sequence>
<feature type="domain" description="Aldehyde oxidase/xanthine dehydrogenase a/b hammerhead" evidence="12">
    <location>
        <begin position="20"/>
        <end position="127"/>
    </location>
</feature>
<dbReference type="GO" id="GO:0016491">
    <property type="term" value="F:oxidoreductase activity"/>
    <property type="evidence" value="ECO:0007669"/>
    <property type="project" value="UniProtKB-KW"/>
</dbReference>
<comment type="similarity">
    <text evidence="3">Belongs to the xanthine dehydrogenase family.</text>
</comment>
<dbReference type="InterPro" id="IPR008274">
    <property type="entry name" value="AldOxase/xan_DH_MoCoBD1"/>
</dbReference>
<comment type="cofactor">
    <cofactor evidence="11">
        <name>Mo-molybdopterin cytosine dinucleotide</name>
        <dbReference type="ChEBI" id="CHEBI:71308"/>
    </cofactor>
</comment>
<evidence type="ECO:0000256" key="11">
    <source>
        <dbReference type="ARBA" id="ARBA00053029"/>
    </source>
</evidence>
<keyword evidence="7" id="KW-0560">Oxidoreductase</keyword>
<evidence type="ECO:0000313" key="14">
    <source>
        <dbReference type="Proteomes" id="UP000190460"/>
    </source>
</evidence>
<keyword evidence="6" id="KW-0479">Metal-binding</keyword>
<dbReference type="InterPro" id="IPR036856">
    <property type="entry name" value="Ald_Oxase/Xan_DH_a/b_sf"/>
</dbReference>
<keyword evidence="14" id="KW-1185">Reference proteome</keyword>
<keyword evidence="9" id="KW-0411">Iron-sulfur</keyword>
<dbReference type="PANTHER" id="PTHR11908">
    <property type="entry name" value="XANTHINE DEHYDROGENASE"/>
    <property type="match status" value="1"/>
</dbReference>
<dbReference type="InterPro" id="IPR014309">
    <property type="entry name" value="Xanthine_DH_Mopterin-bd_su"/>
</dbReference>
<accession>A0A1T4X190</accession>
<dbReference type="RefSeq" id="WP_078922861.1">
    <property type="nucleotide sequence ID" value="NZ_FUYB01000011.1"/>
</dbReference>
<dbReference type="InterPro" id="IPR000674">
    <property type="entry name" value="Ald_Oxase/Xan_DH_a/b"/>
</dbReference>
<dbReference type="GO" id="GO:0005506">
    <property type="term" value="F:iron ion binding"/>
    <property type="evidence" value="ECO:0007669"/>
    <property type="project" value="InterPro"/>
</dbReference>
<dbReference type="GO" id="GO:0030151">
    <property type="term" value="F:molybdenum ion binding"/>
    <property type="evidence" value="ECO:0007669"/>
    <property type="project" value="InterPro"/>
</dbReference>
<keyword evidence="8" id="KW-0408">Iron</keyword>
<comment type="cofactor">
    <cofactor evidence="2">
        <name>FAD</name>
        <dbReference type="ChEBI" id="CHEBI:57692"/>
    </cofactor>
</comment>
<comment type="cofactor">
    <cofactor evidence="1">
        <name>Mo-molybdopterin</name>
        <dbReference type="ChEBI" id="CHEBI:71302"/>
    </cofactor>
</comment>
<dbReference type="NCBIfam" id="TIGR02965">
    <property type="entry name" value="xanthine_xdhB"/>
    <property type="match status" value="1"/>
</dbReference>
<evidence type="ECO:0000256" key="6">
    <source>
        <dbReference type="ARBA" id="ARBA00022723"/>
    </source>
</evidence>
<dbReference type="STRING" id="92487.SAMN02745130_02391"/>
<protein>
    <submittedName>
        <fullName evidence="13">Xanthine dehydrogenase, molybdenum binding subunit apoprotein</fullName>
    </submittedName>
</protein>
<dbReference type="EMBL" id="FUYB01000011">
    <property type="protein sequence ID" value="SKA83352.1"/>
    <property type="molecule type" value="Genomic_DNA"/>
</dbReference>
<dbReference type="Gene3D" id="3.30.365.10">
    <property type="entry name" value="Aldehyde oxidase/xanthine dehydrogenase, molybdopterin binding domain"/>
    <property type="match status" value="4"/>
</dbReference>
<evidence type="ECO:0000256" key="7">
    <source>
        <dbReference type="ARBA" id="ARBA00023002"/>
    </source>
</evidence>
<keyword evidence="5" id="KW-0001">2Fe-2S</keyword>
<dbReference type="Pfam" id="PF01315">
    <property type="entry name" value="Ald_Xan_dh_C"/>
    <property type="match status" value="1"/>
</dbReference>
<dbReference type="FunFam" id="3.30.365.10:FF:000002">
    <property type="entry name" value="Xanthine dehydrogenase oxidase"/>
    <property type="match status" value="1"/>
</dbReference>
<keyword evidence="4" id="KW-0500">Molybdenum</keyword>
<dbReference type="AlphaFoldDB" id="A0A1T4X190"/>
<organism evidence="13 14">
    <name type="scientific">Thiothrix eikelboomii</name>
    <dbReference type="NCBI Taxonomy" id="92487"/>
    <lineage>
        <taxon>Bacteria</taxon>
        <taxon>Pseudomonadati</taxon>
        <taxon>Pseudomonadota</taxon>
        <taxon>Gammaproteobacteria</taxon>
        <taxon>Thiotrichales</taxon>
        <taxon>Thiotrichaceae</taxon>
        <taxon>Thiothrix</taxon>
    </lineage>
</organism>
<dbReference type="SUPFAM" id="SSF56003">
    <property type="entry name" value="Molybdenum cofactor-binding domain"/>
    <property type="match status" value="1"/>
</dbReference>
<dbReference type="Gene3D" id="3.90.1170.50">
    <property type="entry name" value="Aldehyde oxidase/xanthine dehydrogenase, a/b hammerhead"/>
    <property type="match status" value="1"/>
</dbReference>
<evidence type="ECO:0000256" key="2">
    <source>
        <dbReference type="ARBA" id="ARBA00001974"/>
    </source>
</evidence>
<evidence type="ECO:0000259" key="12">
    <source>
        <dbReference type="SMART" id="SM01008"/>
    </source>
</evidence>
<dbReference type="Pfam" id="PF02738">
    <property type="entry name" value="MoCoBD_1"/>
    <property type="match status" value="1"/>
</dbReference>
<evidence type="ECO:0000313" key="13">
    <source>
        <dbReference type="EMBL" id="SKA83352.1"/>
    </source>
</evidence>
<evidence type="ECO:0000256" key="9">
    <source>
        <dbReference type="ARBA" id="ARBA00023014"/>
    </source>
</evidence>